<sequence length="561" mass="59872">MFYPLRPWRLALATLLLGLLLAMPAALAAATGEADVDGLYTDAGAISPWAREAIREGTEQGMIAGSGGKLRPQGLITRAEFTKLLVEMLAIEAANGRKLPFADVSKRDWFYPYVQIGYDAGMVSGYSSTAFRPHAPIARQEMAVMMVQALGLQEELVDGEPQDMADAALWAQPAVRTVAAVGIMQGDSGQFRPRDPATREMAFVVAMRAYAAAAGEEAAGGTPGGQERRLDEVRQLIRSNSAFMQRMVPEPGLGTLAGEWTMFGLARSGEPVPDDYYAAYERNVVAEVQRLMPESGGKAEGRLDRSKGTEHARLMLGLTAIGRDVHDVGGYDIRQALADFDYVTRQGINGPIFALIAFDSLDYEIPIDAGVKEQTTRARLIAFILEREIDGGGWALGADPVTPDPDMTAMAIQGLTPYYTERPEVRAAADRGLAWLAAAQDSSGGYRSWGALNAESAAQVVVALSGLGIDAAVDPRFVKQGGSVLDALLGYAAPDGGFYHIRTGEAGNGGAAPGAVDPMATDQAMYALVAYRRFAEGGNRLYDMTDRTGATATAAAFLTRR</sequence>
<proteinExistence type="predicted"/>
<keyword evidence="1" id="KW-0732">Signal</keyword>
<dbReference type="Gene3D" id="1.50.10.20">
    <property type="match status" value="1"/>
</dbReference>
<protein>
    <submittedName>
        <fullName evidence="3">S-layer homology domain-containing protein</fullName>
    </submittedName>
</protein>
<dbReference type="AlphaFoldDB" id="A0A927BWB5"/>
<accession>A0A927BWB5</accession>
<gene>
    <name evidence="3" type="ORF">IDH44_16685</name>
</gene>
<comment type="caution">
    <text evidence="3">The sequence shown here is derived from an EMBL/GenBank/DDBJ whole genome shotgun (WGS) entry which is preliminary data.</text>
</comment>
<keyword evidence="4" id="KW-1185">Reference proteome</keyword>
<evidence type="ECO:0000313" key="3">
    <source>
        <dbReference type="EMBL" id="MBD2846835.1"/>
    </source>
</evidence>
<evidence type="ECO:0000313" key="4">
    <source>
        <dbReference type="Proteomes" id="UP000621560"/>
    </source>
</evidence>
<organism evidence="3 4">
    <name type="scientific">Paenibacillus sabuli</name>
    <dbReference type="NCBI Taxonomy" id="2772509"/>
    <lineage>
        <taxon>Bacteria</taxon>
        <taxon>Bacillati</taxon>
        <taxon>Bacillota</taxon>
        <taxon>Bacilli</taxon>
        <taxon>Bacillales</taxon>
        <taxon>Paenibacillaceae</taxon>
        <taxon>Paenibacillus</taxon>
    </lineage>
</organism>
<feature type="domain" description="SLH" evidence="2">
    <location>
        <begin position="37"/>
        <end position="96"/>
    </location>
</feature>
<dbReference type="Pfam" id="PF00395">
    <property type="entry name" value="SLH"/>
    <property type="match status" value="3"/>
</dbReference>
<name>A0A927BWB5_9BACL</name>
<dbReference type="InterPro" id="IPR008930">
    <property type="entry name" value="Terpenoid_cyclase/PrenylTrfase"/>
</dbReference>
<reference evidence="3" key="1">
    <citation type="submission" date="2020-09" db="EMBL/GenBank/DDBJ databases">
        <title>A novel bacterium of genus Paenibacillus, isolated from South China Sea.</title>
        <authorList>
            <person name="Huang H."/>
            <person name="Mo K."/>
            <person name="Hu Y."/>
        </authorList>
    </citation>
    <scope>NUCLEOTIDE SEQUENCE</scope>
    <source>
        <strain evidence="3">IB182496</strain>
    </source>
</reference>
<evidence type="ECO:0000256" key="1">
    <source>
        <dbReference type="SAM" id="SignalP"/>
    </source>
</evidence>
<dbReference type="Proteomes" id="UP000621560">
    <property type="component" value="Unassembled WGS sequence"/>
</dbReference>
<dbReference type="PROSITE" id="PS51272">
    <property type="entry name" value="SLH"/>
    <property type="match status" value="3"/>
</dbReference>
<dbReference type="RefSeq" id="WP_190919589.1">
    <property type="nucleotide sequence ID" value="NZ_JACXIZ010000028.1"/>
</dbReference>
<evidence type="ECO:0000259" key="2">
    <source>
        <dbReference type="PROSITE" id="PS51272"/>
    </source>
</evidence>
<feature type="domain" description="SLH" evidence="2">
    <location>
        <begin position="97"/>
        <end position="160"/>
    </location>
</feature>
<dbReference type="InterPro" id="IPR001119">
    <property type="entry name" value="SLH_dom"/>
</dbReference>
<feature type="chain" id="PRO_5036814846" evidence="1">
    <location>
        <begin position="29"/>
        <end position="561"/>
    </location>
</feature>
<dbReference type="EMBL" id="JACXIZ010000028">
    <property type="protein sequence ID" value="MBD2846835.1"/>
    <property type="molecule type" value="Genomic_DNA"/>
</dbReference>
<feature type="domain" description="SLH" evidence="2">
    <location>
        <begin position="161"/>
        <end position="220"/>
    </location>
</feature>
<dbReference type="SUPFAM" id="SSF48239">
    <property type="entry name" value="Terpenoid cyclases/Protein prenyltransferases"/>
    <property type="match status" value="1"/>
</dbReference>
<feature type="signal peptide" evidence="1">
    <location>
        <begin position="1"/>
        <end position="28"/>
    </location>
</feature>
<dbReference type="CDD" id="cd00688">
    <property type="entry name" value="ISOPREN_C2_like"/>
    <property type="match status" value="1"/>
</dbReference>